<organism evidence="7 8">
    <name type="scientific">Porites evermanni</name>
    <dbReference type="NCBI Taxonomy" id="104178"/>
    <lineage>
        <taxon>Eukaryota</taxon>
        <taxon>Metazoa</taxon>
        <taxon>Cnidaria</taxon>
        <taxon>Anthozoa</taxon>
        <taxon>Hexacorallia</taxon>
        <taxon>Scleractinia</taxon>
        <taxon>Fungiina</taxon>
        <taxon>Poritidae</taxon>
        <taxon>Porites</taxon>
    </lineage>
</organism>
<dbReference type="SUPFAM" id="SSF81324">
    <property type="entry name" value="Voltage-gated potassium channels"/>
    <property type="match status" value="1"/>
</dbReference>
<reference evidence="7 8" key="1">
    <citation type="submission" date="2022-05" db="EMBL/GenBank/DDBJ databases">
        <authorList>
            <consortium name="Genoscope - CEA"/>
            <person name="William W."/>
        </authorList>
    </citation>
    <scope>NUCLEOTIDE SEQUENCE [LARGE SCALE GENOMIC DNA]</scope>
</reference>
<evidence type="ECO:0000256" key="4">
    <source>
        <dbReference type="ARBA" id="ARBA00023136"/>
    </source>
</evidence>
<keyword evidence="2 5" id="KW-0812">Transmembrane</keyword>
<evidence type="ECO:0000313" key="8">
    <source>
        <dbReference type="Proteomes" id="UP001159427"/>
    </source>
</evidence>
<dbReference type="Pfam" id="PF00520">
    <property type="entry name" value="Ion_trans"/>
    <property type="match status" value="1"/>
</dbReference>
<evidence type="ECO:0000256" key="1">
    <source>
        <dbReference type="ARBA" id="ARBA00004141"/>
    </source>
</evidence>
<evidence type="ECO:0000259" key="6">
    <source>
        <dbReference type="Pfam" id="PF00520"/>
    </source>
</evidence>
<dbReference type="PANTHER" id="PTHR10037">
    <property type="entry name" value="VOLTAGE-GATED CATION CHANNEL CALCIUM AND SODIUM"/>
    <property type="match status" value="1"/>
</dbReference>
<feature type="non-terminal residue" evidence="7">
    <location>
        <position position="400"/>
    </location>
</feature>
<evidence type="ECO:0000256" key="5">
    <source>
        <dbReference type="SAM" id="Phobius"/>
    </source>
</evidence>
<evidence type="ECO:0000256" key="2">
    <source>
        <dbReference type="ARBA" id="ARBA00022692"/>
    </source>
</evidence>
<feature type="transmembrane region" description="Helical" evidence="5">
    <location>
        <begin position="168"/>
        <end position="187"/>
    </location>
</feature>
<name>A0ABN8T443_9CNID</name>
<comment type="caution">
    <text evidence="7">The sequence shown here is derived from an EMBL/GenBank/DDBJ whole genome shotgun (WGS) entry which is preliminary data.</text>
</comment>
<dbReference type="EMBL" id="CALNXI010006432">
    <property type="protein sequence ID" value="CAH3199076.1"/>
    <property type="molecule type" value="Genomic_DNA"/>
</dbReference>
<evidence type="ECO:0000256" key="3">
    <source>
        <dbReference type="ARBA" id="ARBA00022989"/>
    </source>
</evidence>
<feature type="non-terminal residue" evidence="7">
    <location>
        <position position="1"/>
    </location>
</feature>
<proteinExistence type="predicted"/>
<evidence type="ECO:0000313" key="7">
    <source>
        <dbReference type="EMBL" id="CAH3199076.1"/>
    </source>
</evidence>
<feature type="transmembrane region" description="Helical" evidence="5">
    <location>
        <begin position="124"/>
        <end position="148"/>
    </location>
</feature>
<dbReference type="Proteomes" id="UP001159427">
    <property type="component" value="Unassembled WGS sequence"/>
</dbReference>
<dbReference type="InterPro" id="IPR027359">
    <property type="entry name" value="Volt_channel_dom_sf"/>
</dbReference>
<protein>
    <recommendedName>
        <fullName evidence="6">Ion transport domain-containing protein</fullName>
    </recommendedName>
</protein>
<keyword evidence="8" id="KW-1185">Reference proteome</keyword>
<keyword evidence="4 5" id="KW-0472">Membrane</keyword>
<gene>
    <name evidence="7" type="ORF">PEVE_00038244</name>
</gene>
<dbReference type="PANTHER" id="PTHR10037:SF62">
    <property type="entry name" value="SODIUM CHANNEL PROTEIN 60E"/>
    <property type="match status" value="1"/>
</dbReference>
<sequence length="400" mass="45645">HAEETPLLVRLSTCPNCESSVPNEPSPKEFAEMANDGRVRLIKALKVSYWKQFEHGMLSREAVQALINLADTAMDEEESFIEVDDLQPYWRVPPSLQKLKDKLEQMKHHKPAERVPTPNNKILSFMYSVAVHVSFDIVMNTLIIINMVPIILELASDDDAPYMNTLNVINYVYCTIYVGEAAWKILAFRRYYFKDYWNLLDLFIVILSLIDIIIDQAVEEGTGNFSPSILKVAKVFRVLRMGRLLRLFKAVLPKLIDSVNNIINRQLSFGYDVGKGYIIAEEEIIKLIDHMVVDKRIAKDLKQRSEQNRLNVVKSLGMLQREHPGIAISVKTRQAIRTILNNARDVIHELKGGGLLDEAEAAKLESIVEVKMKRQLSAPASIQPQKPLELLRNVVWLEGM</sequence>
<keyword evidence="3 5" id="KW-1133">Transmembrane helix</keyword>
<dbReference type="InterPro" id="IPR043203">
    <property type="entry name" value="VGCC_Ca_Na"/>
</dbReference>
<accession>A0ABN8T443</accession>
<comment type="subcellular location">
    <subcellularLocation>
        <location evidence="1">Membrane</location>
        <topology evidence="1">Multi-pass membrane protein</topology>
    </subcellularLocation>
</comment>
<feature type="domain" description="Ion transport" evidence="6">
    <location>
        <begin position="134"/>
        <end position="264"/>
    </location>
</feature>
<dbReference type="InterPro" id="IPR005821">
    <property type="entry name" value="Ion_trans_dom"/>
</dbReference>
<dbReference type="Gene3D" id="1.20.120.350">
    <property type="entry name" value="Voltage-gated potassium channels. Chain C"/>
    <property type="match status" value="1"/>
</dbReference>
<feature type="transmembrane region" description="Helical" evidence="5">
    <location>
        <begin position="199"/>
        <end position="218"/>
    </location>
</feature>